<accession>A0ABP6L4C3</accession>
<dbReference type="EMBL" id="BAAAVS010000018">
    <property type="protein sequence ID" value="GAA3030821.1"/>
    <property type="molecule type" value="Genomic_DNA"/>
</dbReference>
<gene>
    <name evidence="2" type="ORF">GCM10010528_10170</name>
</gene>
<evidence type="ECO:0000313" key="2">
    <source>
        <dbReference type="EMBL" id="GAA3030821.1"/>
    </source>
</evidence>
<evidence type="ECO:0000256" key="1">
    <source>
        <dbReference type="SAM" id="SignalP"/>
    </source>
</evidence>
<sequence>MLAAVAVAMTGTAGAASAAPLPVVQSPAQGIITTGIGYWTIWSAPIRVRTGPRGAVLISSPGGDACDRGAAGHYVRFDYTSVSTGRSGSVTVRPCPGPFSGQLEAAIFPGAGRLIGTIHILSDGGPWQVPGVASAAVG</sequence>
<comment type="caution">
    <text evidence="2">The sequence shown here is derived from an EMBL/GenBank/DDBJ whole genome shotgun (WGS) entry which is preliminary data.</text>
</comment>
<evidence type="ECO:0000313" key="3">
    <source>
        <dbReference type="Proteomes" id="UP001501035"/>
    </source>
</evidence>
<feature type="chain" id="PRO_5046852195" description="META domain-containing protein" evidence="1">
    <location>
        <begin position="19"/>
        <end position="138"/>
    </location>
</feature>
<evidence type="ECO:0008006" key="4">
    <source>
        <dbReference type="Google" id="ProtNLM"/>
    </source>
</evidence>
<dbReference type="Proteomes" id="UP001501035">
    <property type="component" value="Unassembled WGS sequence"/>
</dbReference>
<name>A0ABP6L4C3_9ACTN</name>
<protein>
    <recommendedName>
        <fullName evidence="4">META domain-containing protein</fullName>
    </recommendedName>
</protein>
<keyword evidence="1" id="KW-0732">Signal</keyword>
<organism evidence="2 3">
    <name type="scientific">Gordonia defluvii</name>
    <dbReference type="NCBI Taxonomy" id="283718"/>
    <lineage>
        <taxon>Bacteria</taxon>
        <taxon>Bacillati</taxon>
        <taxon>Actinomycetota</taxon>
        <taxon>Actinomycetes</taxon>
        <taxon>Mycobacteriales</taxon>
        <taxon>Gordoniaceae</taxon>
        <taxon>Gordonia</taxon>
    </lineage>
</organism>
<reference evidence="3" key="1">
    <citation type="journal article" date="2019" name="Int. J. Syst. Evol. Microbiol.">
        <title>The Global Catalogue of Microorganisms (GCM) 10K type strain sequencing project: providing services to taxonomists for standard genome sequencing and annotation.</title>
        <authorList>
            <consortium name="The Broad Institute Genomics Platform"/>
            <consortium name="The Broad Institute Genome Sequencing Center for Infectious Disease"/>
            <person name="Wu L."/>
            <person name="Ma J."/>
        </authorList>
    </citation>
    <scope>NUCLEOTIDE SEQUENCE [LARGE SCALE GENOMIC DNA]</scope>
    <source>
        <strain evidence="3">JCM 14234</strain>
    </source>
</reference>
<keyword evidence="3" id="KW-1185">Reference proteome</keyword>
<feature type="signal peptide" evidence="1">
    <location>
        <begin position="1"/>
        <end position="18"/>
    </location>
</feature>
<proteinExistence type="predicted"/>